<evidence type="ECO:0000256" key="1">
    <source>
        <dbReference type="ARBA" id="ARBA00004496"/>
    </source>
</evidence>
<dbReference type="GO" id="GO:0005737">
    <property type="term" value="C:cytoplasm"/>
    <property type="evidence" value="ECO:0007669"/>
    <property type="project" value="UniProtKB-SubCell"/>
</dbReference>
<dbReference type="Gene3D" id="1.10.10.10">
    <property type="entry name" value="Winged helix-like DNA-binding domain superfamily/Winged helix DNA-binding domain"/>
    <property type="match status" value="1"/>
</dbReference>
<evidence type="ECO:0000313" key="4">
    <source>
        <dbReference type="EMBL" id="MBS1259098.1"/>
    </source>
</evidence>
<comment type="caution">
    <text evidence="4">The sequence shown here is derived from an EMBL/GenBank/DDBJ whole genome shotgun (WGS) entry which is preliminary data.</text>
</comment>
<comment type="subcellular location">
    <subcellularLocation>
        <location evidence="1">Cytoplasm</location>
    </subcellularLocation>
</comment>
<dbReference type="Proteomes" id="UP000722750">
    <property type="component" value="Unassembled WGS sequence"/>
</dbReference>
<evidence type="ECO:0000256" key="2">
    <source>
        <dbReference type="ARBA" id="ARBA00011738"/>
    </source>
</evidence>
<dbReference type="InterPro" id="IPR036388">
    <property type="entry name" value="WH-like_DNA-bd_sf"/>
</dbReference>
<evidence type="ECO:0000313" key="5">
    <source>
        <dbReference type="Proteomes" id="UP000722750"/>
    </source>
</evidence>
<dbReference type="PANTHER" id="PTHR33238:SF11">
    <property type="entry name" value="TRANSCRIPTIONAL REGULATOR MNTR"/>
    <property type="match status" value="1"/>
</dbReference>
<dbReference type="SMART" id="SM00529">
    <property type="entry name" value="HTH_DTXR"/>
    <property type="match status" value="1"/>
</dbReference>
<dbReference type="SUPFAM" id="SSF47979">
    <property type="entry name" value="Iron-dependent repressor protein, dimerization domain"/>
    <property type="match status" value="1"/>
</dbReference>
<name>A0A941W4H5_9BACT</name>
<dbReference type="InterPro" id="IPR050536">
    <property type="entry name" value="DtxR_MntR_Metal-Reg"/>
</dbReference>
<comment type="subunit">
    <text evidence="2">Homodimer.</text>
</comment>
<gene>
    <name evidence="4" type="ORF">MAG551_02164</name>
</gene>
<dbReference type="GO" id="GO:0046983">
    <property type="term" value="F:protein dimerization activity"/>
    <property type="evidence" value="ECO:0007669"/>
    <property type="project" value="InterPro"/>
</dbReference>
<sequence length="217" mass="24530">MIEHRIKEVLEHIWTAGKGRGMAEMEFISEQLRTEFTNKIFEEMNRGGLVNLDERKVKLTHAGGEKAELITRRHRLAERLIYDVLNIRSDKFETNTCQFECFLPDDVISAICTLLGHPRECPHGKAIPMGKCCKKARKDIKALIAPLSELRQGDVGRVVYTTIKDQDSLDMISGIGILHGIELKVHQKTPTFVLQIGESQIALDGDMVSGIYVRCKN</sequence>
<dbReference type="PANTHER" id="PTHR33238">
    <property type="entry name" value="IRON (METAL) DEPENDENT REPRESSOR, DTXR FAMILY"/>
    <property type="match status" value="1"/>
</dbReference>
<dbReference type="SUPFAM" id="SSF50037">
    <property type="entry name" value="C-terminal domain of transcriptional repressors"/>
    <property type="match status" value="1"/>
</dbReference>
<dbReference type="EMBL" id="JAANXD010000080">
    <property type="protein sequence ID" value="MBS1259098.1"/>
    <property type="molecule type" value="Genomic_DNA"/>
</dbReference>
<dbReference type="Pfam" id="PF04023">
    <property type="entry name" value="FeoA"/>
    <property type="match status" value="1"/>
</dbReference>
<dbReference type="InterPro" id="IPR036421">
    <property type="entry name" value="Fe_dep_repressor_sf"/>
</dbReference>
<protein>
    <submittedName>
        <fullName evidence="4">Iron-dependent repressor IdeR</fullName>
    </submittedName>
</protein>
<reference evidence="4" key="1">
    <citation type="journal article" date="2021" name="ISME J.">
        <title>Fine-scale metabolic discontinuity in a stratified prokaryote microbiome of a Red Sea deep halocline.</title>
        <authorList>
            <person name="Michoud G."/>
            <person name="Ngugi D.K."/>
            <person name="Barozzi A."/>
            <person name="Merlino G."/>
            <person name="Calleja M.L."/>
            <person name="Delgado-Huertas A."/>
            <person name="Moran X.A.G."/>
            <person name="Daffonchio D."/>
        </authorList>
    </citation>
    <scope>NUCLEOTIDE SEQUENCE</scope>
    <source>
        <strain evidence="4">SuakinDeep_MAG55_1</strain>
    </source>
</reference>
<dbReference type="AlphaFoldDB" id="A0A941W4H5"/>
<dbReference type="SMART" id="SM00899">
    <property type="entry name" value="FeoA"/>
    <property type="match status" value="1"/>
</dbReference>
<proteinExistence type="predicted"/>
<dbReference type="GO" id="GO:0003700">
    <property type="term" value="F:DNA-binding transcription factor activity"/>
    <property type="evidence" value="ECO:0007669"/>
    <property type="project" value="InterPro"/>
</dbReference>
<evidence type="ECO:0000259" key="3">
    <source>
        <dbReference type="SMART" id="SM00899"/>
    </source>
</evidence>
<dbReference type="InterPro" id="IPR022689">
    <property type="entry name" value="Iron_dep_repressor"/>
</dbReference>
<feature type="domain" description="Ferrous iron transporter FeoA-like" evidence="3">
    <location>
        <begin position="145"/>
        <end position="215"/>
    </location>
</feature>
<dbReference type="InterPro" id="IPR001367">
    <property type="entry name" value="Fe_dep_repressor"/>
</dbReference>
<accession>A0A941W4H5</accession>
<organism evidence="4 5">
    <name type="scientific">Candidatus Scalindua arabica</name>
    <dbReference type="NCBI Taxonomy" id="1127984"/>
    <lineage>
        <taxon>Bacteria</taxon>
        <taxon>Pseudomonadati</taxon>
        <taxon>Planctomycetota</taxon>
        <taxon>Candidatus Brocadiia</taxon>
        <taxon>Candidatus Brocadiales</taxon>
        <taxon>Candidatus Scalinduaceae</taxon>
        <taxon>Candidatus Scalindua</taxon>
    </lineage>
</organism>
<dbReference type="InterPro" id="IPR008988">
    <property type="entry name" value="Transcriptional_repressor_C"/>
</dbReference>
<dbReference type="Pfam" id="PF02742">
    <property type="entry name" value="Fe_dep_repr_C"/>
    <property type="match status" value="1"/>
</dbReference>
<dbReference type="GO" id="GO:0046914">
    <property type="term" value="F:transition metal ion binding"/>
    <property type="evidence" value="ECO:0007669"/>
    <property type="project" value="InterPro"/>
</dbReference>
<dbReference type="InterPro" id="IPR007167">
    <property type="entry name" value="Fe-transptr_FeoA-like"/>
</dbReference>